<protein>
    <recommendedName>
        <fullName evidence="1">SET domain-containing protein</fullName>
    </recommendedName>
</protein>
<sequence>MDVHNVTNQYSQMLEVQRKTLQRARMRQGERPRDREPKEKMYLKFMMNHVAIKPTKQQQNLILSSFIPSAYLPCTEPLRGMRPITIQNLQLETHHRGTYLPLRVITPPQRMTAIMVLAEDSLADVVLLQLYQQEPENIREASHIVDDGMILLVKEPYFKVMASGDYGLRVDHLSDVIHVNPQDARIPESWRAWALPIRSSAQSLKMKGNTAMGEKRYWQAITDYSNALTVAETSDEIEILKRNRSLAFLKTKQYDAVLSDVGFPDLGLEPPEKALFRAAEALYFLARFEDCCQTLEILRAKFPNNEDALKALERARRRCAEQAKGDYDFKLLQTEAKKLRPPQLDHATYIGPVEIRNTKTKGRGLFLTRAVKAGDLLLCEKAFAHAYAPDDDKGNSKITLLMNPETKMGFMGGQADLLTIIVQKLFRNPSLAPSFTKLHHGNYEAASTSMVDGQPIVDTFLVERIMSLNVFGCPLSSLNTRSDMRSSKPEEPTAYHSCGIWTQASYINHSCTSNARRSFIGDMMIVRATQDLEADTEVSFWYKQPTGEHSEDPREVYKHWGFICTCAICQDAGTTTKAVIQERRKTLEKLKRACDSSNGIQVSQFERLLKDLDHTYTEPASKVPRLLVFDAQFLLARVYMGENNMIKGLECIRKMLSALGFIVEGFDASPTSCRVVKWGLMVDYLVEAFLHARTAFQTIGDKESSKRAEEYAKCAYKVVVGEDSSFNSSHRDQLR</sequence>
<accession>A0A9P6KVY7</accession>
<dbReference type="PANTHER" id="PTHR47643:SF2">
    <property type="entry name" value="TPR DOMAIN PROTEIN (AFU_ORTHOLOGUE AFUA_5G12710)"/>
    <property type="match status" value="1"/>
</dbReference>
<evidence type="ECO:0000313" key="2">
    <source>
        <dbReference type="EMBL" id="KAF9740546.1"/>
    </source>
</evidence>
<dbReference type="EMBL" id="WJXW01000001">
    <property type="protein sequence ID" value="KAF9740546.1"/>
    <property type="molecule type" value="Genomic_DNA"/>
</dbReference>
<dbReference type="InterPro" id="IPR046341">
    <property type="entry name" value="SET_dom_sf"/>
</dbReference>
<gene>
    <name evidence="2" type="ORF">PMIN01_00085</name>
</gene>
<dbReference type="PANTHER" id="PTHR47643">
    <property type="entry name" value="TPR DOMAIN PROTEIN (AFU_ORTHOLOGUE AFUA_5G12710)"/>
    <property type="match status" value="1"/>
</dbReference>
<evidence type="ECO:0000259" key="1">
    <source>
        <dbReference type="PROSITE" id="PS50280"/>
    </source>
</evidence>
<dbReference type="SUPFAM" id="SSF82199">
    <property type="entry name" value="SET domain"/>
    <property type="match status" value="1"/>
</dbReference>
<dbReference type="SMART" id="SM00317">
    <property type="entry name" value="SET"/>
    <property type="match status" value="1"/>
</dbReference>
<name>A0A9P6KVY7_9PLEO</name>
<organism evidence="2 3">
    <name type="scientific">Paraphaeosphaeria minitans</name>
    <dbReference type="NCBI Taxonomy" id="565426"/>
    <lineage>
        <taxon>Eukaryota</taxon>
        <taxon>Fungi</taxon>
        <taxon>Dikarya</taxon>
        <taxon>Ascomycota</taxon>
        <taxon>Pezizomycotina</taxon>
        <taxon>Dothideomycetes</taxon>
        <taxon>Pleosporomycetidae</taxon>
        <taxon>Pleosporales</taxon>
        <taxon>Massarineae</taxon>
        <taxon>Didymosphaeriaceae</taxon>
        <taxon>Paraphaeosphaeria</taxon>
    </lineage>
</organism>
<reference evidence="2" key="1">
    <citation type="journal article" date="2020" name="Mol. Plant Microbe Interact.">
        <title>Genome Sequence of the Biocontrol Agent Coniothyrium minitans strain Conio (IMI 134523).</title>
        <authorList>
            <person name="Patel D."/>
            <person name="Shittu T.A."/>
            <person name="Baroncelli R."/>
            <person name="Muthumeenakshi S."/>
            <person name="Osborne T.H."/>
            <person name="Janganan T.K."/>
            <person name="Sreenivasaprasad S."/>
        </authorList>
    </citation>
    <scope>NUCLEOTIDE SEQUENCE</scope>
    <source>
        <strain evidence="2">Conio</strain>
    </source>
</reference>
<proteinExistence type="predicted"/>
<dbReference type="InterPro" id="IPR001214">
    <property type="entry name" value="SET_dom"/>
</dbReference>
<dbReference type="Gene3D" id="1.25.40.10">
    <property type="entry name" value="Tetratricopeptide repeat domain"/>
    <property type="match status" value="1"/>
</dbReference>
<dbReference type="Proteomes" id="UP000756921">
    <property type="component" value="Unassembled WGS sequence"/>
</dbReference>
<evidence type="ECO:0000313" key="3">
    <source>
        <dbReference type="Proteomes" id="UP000756921"/>
    </source>
</evidence>
<comment type="caution">
    <text evidence="2">The sequence shown here is derived from an EMBL/GenBank/DDBJ whole genome shotgun (WGS) entry which is preliminary data.</text>
</comment>
<keyword evidence="3" id="KW-1185">Reference proteome</keyword>
<dbReference type="OrthoDB" id="438641at2759"/>
<dbReference type="AlphaFoldDB" id="A0A9P6KVY7"/>
<dbReference type="InterPro" id="IPR053209">
    <property type="entry name" value="Gramillin-biosynth_MTr"/>
</dbReference>
<dbReference type="PROSITE" id="PS50280">
    <property type="entry name" value="SET"/>
    <property type="match status" value="1"/>
</dbReference>
<dbReference type="Pfam" id="PF00856">
    <property type="entry name" value="SET"/>
    <property type="match status" value="1"/>
</dbReference>
<feature type="domain" description="SET" evidence="1">
    <location>
        <begin position="351"/>
        <end position="543"/>
    </location>
</feature>
<dbReference type="Gene3D" id="2.170.270.10">
    <property type="entry name" value="SET domain"/>
    <property type="match status" value="1"/>
</dbReference>
<dbReference type="InterPro" id="IPR011990">
    <property type="entry name" value="TPR-like_helical_dom_sf"/>
</dbReference>
<dbReference type="SUPFAM" id="SSF48452">
    <property type="entry name" value="TPR-like"/>
    <property type="match status" value="1"/>
</dbReference>